<feature type="domain" description="DUF7791" evidence="4">
    <location>
        <begin position="590"/>
        <end position="717"/>
    </location>
</feature>
<gene>
    <name evidence="5 7" type="ORF">BDZ99DRAFT_240266</name>
</gene>
<evidence type="ECO:0000313" key="6">
    <source>
        <dbReference type="Proteomes" id="UP000504636"/>
    </source>
</evidence>
<evidence type="ECO:0000313" key="5">
    <source>
        <dbReference type="EMBL" id="KAF2801311.1"/>
    </source>
</evidence>
<dbReference type="Gene3D" id="3.40.50.300">
    <property type="entry name" value="P-loop containing nucleotide triphosphate hydrolases"/>
    <property type="match status" value="1"/>
</dbReference>
<dbReference type="InterPro" id="IPR027417">
    <property type="entry name" value="P-loop_NTPase"/>
</dbReference>
<dbReference type="InterPro" id="IPR056693">
    <property type="entry name" value="DUF7791"/>
</dbReference>
<dbReference type="PANTHER" id="PTHR10039:SF5">
    <property type="entry name" value="NACHT DOMAIN-CONTAINING PROTEIN"/>
    <property type="match status" value="1"/>
</dbReference>
<dbReference type="GeneID" id="54454490"/>
<dbReference type="OrthoDB" id="443402at2759"/>
<dbReference type="Pfam" id="PF24883">
    <property type="entry name" value="NPHP3_N"/>
    <property type="match status" value="1"/>
</dbReference>
<evidence type="ECO:0000259" key="4">
    <source>
        <dbReference type="Pfam" id="PF25053"/>
    </source>
</evidence>
<organism evidence="5">
    <name type="scientific">Mytilinidion resinicola</name>
    <dbReference type="NCBI Taxonomy" id="574789"/>
    <lineage>
        <taxon>Eukaryota</taxon>
        <taxon>Fungi</taxon>
        <taxon>Dikarya</taxon>
        <taxon>Ascomycota</taxon>
        <taxon>Pezizomycotina</taxon>
        <taxon>Dothideomycetes</taxon>
        <taxon>Pleosporomycetidae</taxon>
        <taxon>Mytilinidiales</taxon>
        <taxon>Mytilinidiaceae</taxon>
        <taxon>Mytilinidion</taxon>
    </lineage>
</organism>
<protein>
    <recommendedName>
        <fullName evidence="8">NACHT domain-containing protein</fullName>
    </recommendedName>
</protein>
<dbReference type="RefSeq" id="XP_033568275.1">
    <property type="nucleotide sequence ID" value="XM_033713597.1"/>
</dbReference>
<dbReference type="Pfam" id="PF25053">
    <property type="entry name" value="DUF7791"/>
    <property type="match status" value="1"/>
</dbReference>
<dbReference type="EMBL" id="MU003732">
    <property type="protein sequence ID" value="KAF2801311.1"/>
    <property type="molecule type" value="Genomic_DNA"/>
</dbReference>
<evidence type="ECO:0000259" key="3">
    <source>
        <dbReference type="Pfam" id="PF24883"/>
    </source>
</evidence>
<dbReference type="InterPro" id="IPR056884">
    <property type="entry name" value="NPHP3-like_N"/>
</dbReference>
<evidence type="ECO:0008006" key="8">
    <source>
        <dbReference type="Google" id="ProtNLM"/>
    </source>
</evidence>
<feature type="domain" description="Nephrocystin 3-like N-terminal" evidence="3">
    <location>
        <begin position="311"/>
        <end position="479"/>
    </location>
</feature>
<reference evidence="7" key="3">
    <citation type="submission" date="2025-04" db="UniProtKB">
        <authorList>
            <consortium name="RefSeq"/>
        </authorList>
    </citation>
    <scope>IDENTIFICATION</scope>
    <source>
        <strain evidence="7">CBS 304.34</strain>
    </source>
</reference>
<dbReference type="Proteomes" id="UP000504636">
    <property type="component" value="Unplaced"/>
</dbReference>
<dbReference type="PANTHER" id="PTHR10039">
    <property type="entry name" value="AMELOGENIN"/>
    <property type="match status" value="1"/>
</dbReference>
<reference evidence="7" key="2">
    <citation type="submission" date="2020-04" db="EMBL/GenBank/DDBJ databases">
        <authorList>
            <consortium name="NCBI Genome Project"/>
        </authorList>
    </citation>
    <scope>NUCLEOTIDE SEQUENCE</scope>
    <source>
        <strain evidence="7">CBS 304.34</strain>
    </source>
</reference>
<dbReference type="SUPFAM" id="SSF52540">
    <property type="entry name" value="P-loop containing nucleoside triphosphate hydrolases"/>
    <property type="match status" value="1"/>
</dbReference>
<evidence type="ECO:0000313" key="7">
    <source>
        <dbReference type="RefSeq" id="XP_033568275.1"/>
    </source>
</evidence>
<evidence type="ECO:0000256" key="1">
    <source>
        <dbReference type="ARBA" id="ARBA00022737"/>
    </source>
</evidence>
<dbReference type="AlphaFoldDB" id="A0A6A6XXP0"/>
<feature type="region of interest" description="Disordered" evidence="2">
    <location>
        <begin position="1000"/>
        <end position="1033"/>
    </location>
</feature>
<keyword evidence="6" id="KW-1185">Reference proteome</keyword>
<accession>A0A6A6XXP0</accession>
<reference evidence="5 7" key="1">
    <citation type="journal article" date="2020" name="Stud. Mycol.">
        <title>101 Dothideomycetes genomes: a test case for predicting lifestyles and emergence of pathogens.</title>
        <authorList>
            <person name="Haridas S."/>
            <person name="Albert R."/>
            <person name="Binder M."/>
            <person name="Bloem J."/>
            <person name="Labutti K."/>
            <person name="Salamov A."/>
            <person name="Andreopoulos B."/>
            <person name="Baker S."/>
            <person name="Barry K."/>
            <person name="Bills G."/>
            <person name="Bluhm B."/>
            <person name="Cannon C."/>
            <person name="Castanera R."/>
            <person name="Culley D."/>
            <person name="Daum C."/>
            <person name="Ezra D."/>
            <person name="Gonzalez J."/>
            <person name="Henrissat B."/>
            <person name="Kuo A."/>
            <person name="Liang C."/>
            <person name="Lipzen A."/>
            <person name="Lutzoni F."/>
            <person name="Magnuson J."/>
            <person name="Mondo S."/>
            <person name="Nolan M."/>
            <person name="Ohm R."/>
            <person name="Pangilinan J."/>
            <person name="Park H.-J."/>
            <person name="Ramirez L."/>
            <person name="Alfaro M."/>
            <person name="Sun H."/>
            <person name="Tritt A."/>
            <person name="Yoshinaga Y."/>
            <person name="Zwiers L.-H."/>
            <person name="Turgeon B."/>
            <person name="Goodwin S."/>
            <person name="Spatafora J."/>
            <person name="Crous P."/>
            <person name="Grigoriev I."/>
        </authorList>
    </citation>
    <scope>NUCLEOTIDE SEQUENCE</scope>
    <source>
        <strain evidence="5 7">CBS 304.34</strain>
    </source>
</reference>
<sequence>MEALAALGLAGNVVQFIHFASGLLSTGSEVYKSASGASEKTFELEKIYERFRELSSSLSNHDTTDGRGPSRGLFATARMPQYLSIHIDALKGLGKESKDLCDQILETLRKVKVQGGRWRRFRSFMAALEAAWDSQKIADLESRLERFQKMISFHFFPIFSEQQSTVLKIVATLKDESSILRVDQHSKLDAISKTLQDLTSKMNGISEQLSTNPSNPVRSTPAEAFSLKAWDAFQQSPSSALTLEQLDMLSTELSKLDLTEKEIAVVAREQVFLRSLHFPSRPVRHDNLPPAHEKTFQWMLDPPEVSEGEHDHQYPQWLKSGNGIFWVSGKPGSGKSTLMKFLADHETTKSLLEKWAGGVKLVIAAHYFWSAGTPMQKSYEGLFQTLIYDVLRVCPMLIPQVCPARWAETNPVRNDDPTQWTTSELLTTLKTLSSHLSLNIRYCFFIDGIDEFDGDHLKLCDILEGLSQSPNIKLCIASRPWNVFVDAFGNHLLQKIYMEDLTRDDIRRYTRSRLTEHKRWNLPLFRADDKQSIIDDISDKAQGVFLWVFLVTKSLRDGLTNGDSIHDLRKRLDSLPVDLERFFKHILEAVDPIYHEKTSAFLSIAVNARQPLHFLFYSMHECEHEDEDYAVKMPVSQLYQDQFNAMQDECRRRVNARCGGLLSIKVGHVEFLHRTVRDFLLTREMSSYISAKTRPGFSANISTLKASLAVLKCSPETISRISVAPGLLEEAMYYANEVLEDSEDVGFELLERLEHLYLPPEWGIPDLRFREALLRAGVEKYIERKLEETLEYFDNLSELPLDIVVKQPKWTARHVRTIRHLLEHGQNPNASKPQSFPQDTSWSSFIQRSCKNEHNDKFQIAIEMGLFSSFLDHGAQKSAAYRSFVHALFFYPLKTPTMCLEVLDQLIVSPKDGMRYGIMLTANSTDRMSYRILLKAIGTELQGLEDRSRSLQKLKFMATIVERVVRTGASLGFYMEYLVPDITRAFPGALGQRISELLMTKADGHEPGSRKRKANDDVAESETKRSGRDLPLNTIAGSTAEDAINLDDEDAVLLNTTAGSTPKNAINLDDKDAVGISVAEAAMALGDLLKRDAHSTPEDAINLEDADASAVAAVMPLGYLLKRDGHRRSTRW</sequence>
<name>A0A6A6XXP0_9PEZI</name>
<proteinExistence type="predicted"/>
<evidence type="ECO:0000256" key="2">
    <source>
        <dbReference type="SAM" id="MobiDB-lite"/>
    </source>
</evidence>
<keyword evidence="1" id="KW-0677">Repeat</keyword>